<accession>A0ACA6AWC9</accession>
<reference evidence="2" key="1">
    <citation type="journal article" date="2006" name="J. Bacteriol.">
        <title>The genome of the obligately intracellular bacterium Ehrlichia canis reveals themes of complex membrane structure and immune evasion strategies.</title>
        <authorList>
            <person name="Mavromatis K."/>
            <person name="Doyle C.K."/>
            <person name="Lykidis A."/>
            <person name="Ivanova N."/>
            <person name="Francino M.P."/>
            <person name="Chain P."/>
            <person name="Shin M."/>
            <person name="Malfatti S."/>
            <person name="Larimer F."/>
            <person name="Copeland A."/>
            <person name="Detter J.C."/>
            <person name="Land M."/>
            <person name="Richardson P.M."/>
            <person name="Yu X.J."/>
            <person name="Walker D.H."/>
            <person name="McBride J.W."/>
            <person name="Kyrpides N.C."/>
        </authorList>
    </citation>
    <scope>NUCLEOTIDE SEQUENCE [LARGE SCALE GENOMIC DNA]</scope>
    <source>
        <strain evidence="2">Jake</strain>
    </source>
</reference>
<organism evidence="1 2">
    <name type="scientific">Ehrlichia canis (strain Jake)</name>
    <dbReference type="NCBI Taxonomy" id="269484"/>
    <lineage>
        <taxon>Bacteria</taxon>
        <taxon>Pseudomonadati</taxon>
        <taxon>Pseudomonadota</taxon>
        <taxon>Alphaproteobacteria</taxon>
        <taxon>Rickettsiales</taxon>
        <taxon>Anaplasmataceae</taxon>
        <taxon>Ehrlichia</taxon>
    </lineage>
</organism>
<proteinExistence type="predicted"/>
<evidence type="ECO:0000313" key="2">
    <source>
        <dbReference type="Proteomes" id="UP000000435"/>
    </source>
</evidence>
<protein>
    <submittedName>
        <fullName evidence="1">Uncharacterized protein</fullName>
    </submittedName>
</protein>
<gene>
    <name evidence="1" type="ordered locus">Ecaj_0729</name>
</gene>
<dbReference type="EMBL" id="CP000107">
    <property type="protein sequence ID" value="AAZ68761.1"/>
    <property type="molecule type" value="Genomic_DNA"/>
</dbReference>
<keyword evidence="2" id="KW-1185">Reference proteome</keyword>
<name>A0ACA6AWC9_EHRCJ</name>
<dbReference type="Proteomes" id="UP000000435">
    <property type="component" value="Chromosome"/>
</dbReference>
<evidence type="ECO:0000313" key="1">
    <source>
        <dbReference type="EMBL" id="AAZ68761.1"/>
    </source>
</evidence>
<sequence length="102" mass="11832">MHQPVEVKVYSKAEQDKRLIENQAIIKNLKLEQDLLLKKLAKYKEDKACLLSEIQLLQQALETERLNGMQSARNLIESKMVRSDSAIYEIMFDMCSTLDKCV</sequence>